<dbReference type="KEGG" id="acan:ACA1_141300"/>
<evidence type="ECO:0000256" key="1">
    <source>
        <dbReference type="SAM" id="MobiDB-lite"/>
    </source>
</evidence>
<evidence type="ECO:0000313" key="3">
    <source>
        <dbReference type="Proteomes" id="UP000011083"/>
    </source>
</evidence>
<organism evidence="2 3">
    <name type="scientific">Acanthamoeba castellanii (strain ATCC 30010 / Neff)</name>
    <dbReference type="NCBI Taxonomy" id="1257118"/>
    <lineage>
        <taxon>Eukaryota</taxon>
        <taxon>Amoebozoa</taxon>
        <taxon>Discosea</taxon>
        <taxon>Longamoebia</taxon>
        <taxon>Centramoebida</taxon>
        <taxon>Acanthamoebidae</taxon>
        <taxon>Acanthamoeba</taxon>
    </lineage>
</organism>
<sequence>SRADHDHHLHHDDQQRTGQAQHGSTAVGAAALVLARRRGRSHLLVRLEFTVAQSSHGGLLLLPCCDALA</sequence>
<proteinExistence type="predicted"/>
<evidence type="ECO:0000313" key="2">
    <source>
        <dbReference type="EMBL" id="ELR22481.1"/>
    </source>
</evidence>
<feature type="non-terminal residue" evidence="2">
    <location>
        <position position="69"/>
    </location>
</feature>
<feature type="non-terminal residue" evidence="2">
    <location>
        <position position="1"/>
    </location>
</feature>
<feature type="region of interest" description="Disordered" evidence="1">
    <location>
        <begin position="1"/>
        <end position="25"/>
    </location>
</feature>
<dbReference type="GeneID" id="14923421"/>
<dbReference type="RefSeq" id="XP_004349569.1">
    <property type="nucleotide sequence ID" value="XM_004349519.1"/>
</dbReference>
<protein>
    <submittedName>
        <fullName evidence="2">Uncharacterized protein</fullName>
    </submittedName>
</protein>
<dbReference type="EMBL" id="KB007883">
    <property type="protein sequence ID" value="ELR22481.1"/>
    <property type="molecule type" value="Genomic_DNA"/>
</dbReference>
<dbReference type="VEuPathDB" id="AmoebaDB:ACA1_141300"/>
<accession>L8HDK8</accession>
<name>L8HDK8_ACACF</name>
<gene>
    <name evidence="2" type="ORF">ACA1_141300</name>
</gene>
<dbReference type="AlphaFoldDB" id="L8HDK8"/>
<feature type="compositionally biased region" description="Basic and acidic residues" evidence="1">
    <location>
        <begin position="1"/>
        <end position="15"/>
    </location>
</feature>
<keyword evidence="3" id="KW-1185">Reference proteome</keyword>
<reference evidence="2 3" key="1">
    <citation type="journal article" date="2013" name="Genome Biol.">
        <title>Genome of Acanthamoeba castellanii highlights extensive lateral gene transfer and early evolution of tyrosine kinase signaling.</title>
        <authorList>
            <person name="Clarke M."/>
            <person name="Lohan A.J."/>
            <person name="Liu B."/>
            <person name="Lagkouvardos I."/>
            <person name="Roy S."/>
            <person name="Zafar N."/>
            <person name="Bertelli C."/>
            <person name="Schilde C."/>
            <person name="Kianianmomeni A."/>
            <person name="Burglin T.R."/>
            <person name="Frech C."/>
            <person name="Turcotte B."/>
            <person name="Kopec K.O."/>
            <person name="Synnott J.M."/>
            <person name="Choo C."/>
            <person name="Paponov I."/>
            <person name="Finkler A."/>
            <person name="Soon Heng Tan C."/>
            <person name="Hutchins A.P."/>
            <person name="Weinmeier T."/>
            <person name="Rattei T."/>
            <person name="Chu J.S."/>
            <person name="Gimenez G."/>
            <person name="Irimia M."/>
            <person name="Rigden D.J."/>
            <person name="Fitzpatrick D.A."/>
            <person name="Lorenzo-Morales J."/>
            <person name="Bateman A."/>
            <person name="Chiu C.H."/>
            <person name="Tang P."/>
            <person name="Hegemann P."/>
            <person name="Fromm H."/>
            <person name="Raoult D."/>
            <person name="Greub G."/>
            <person name="Miranda-Saavedra D."/>
            <person name="Chen N."/>
            <person name="Nash P."/>
            <person name="Ginger M.L."/>
            <person name="Horn M."/>
            <person name="Schaap P."/>
            <person name="Caler L."/>
            <person name="Loftus B."/>
        </authorList>
    </citation>
    <scope>NUCLEOTIDE SEQUENCE [LARGE SCALE GENOMIC DNA]</scope>
    <source>
        <strain evidence="2 3">Neff</strain>
    </source>
</reference>
<dbReference type="Proteomes" id="UP000011083">
    <property type="component" value="Unassembled WGS sequence"/>
</dbReference>